<keyword evidence="1" id="KW-1133">Transmembrane helix</keyword>
<dbReference type="Proteomes" id="UP000233398">
    <property type="component" value="Unassembled WGS sequence"/>
</dbReference>
<dbReference type="InterPro" id="IPR039564">
    <property type="entry name" value="Peptidase_C39-like"/>
</dbReference>
<dbReference type="Pfam" id="PF13529">
    <property type="entry name" value="Peptidase_C39_2"/>
    <property type="match status" value="1"/>
</dbReference>
<sequence length="242" mass="27374">MIKIPIKKQPDETTCGPTSLHSLYEYYKDPVTLSTVIDEVLQFEEGGTVGALLGVHALLRGYNAKIYTYNLQVFDPTWFVLDKESLIVKLNEQQSIKNETKLTTVTEAYVSFLNLGGKLHFEDLRPALLRKYLKNGHPIIAGLSATYLYKSKREYGPNSDYDDLRGEPAGHFVLLSGYDPETREVQIADPISHNPLGEGMIYRMKIDTVINAILLGIITYDANLIIITPKKSPRDHETTYHR</sequence>
<protein>
    <recommendedName>
        <fullName evidence="2">Peptidase C39-like domain-containing protein</fullName>
    </recommendedName>
</protein>
<dbReference type="AlphaFoldDB" id="A0A2N0VH80"/>
<organism evidence="3 4">
    <name type="scientific">Rhodohalobacter barkolensis</name>
    <dbReference type="NCBI Taxonomy" id="2053187"/>
    <lineage>
        <taxon>Bacteria</taxon>
        <taxon>Pseudomonadati</taxon>
        <taxon>Balneolota</taxon>
        <taxon>Balneolia</taxon>
        <taxon>Balneolales</taxon>
        <taxon>Balneolaceae</taxon>
        <taxon>Rhodohalobacter</taxon>
    </lineage>
</organism>
<keyword evidence="1" id="KW-0812">Transmembrane</keyword>
<evidence type="ECO:0000259" key="2">
    <source>
        <dbReference type="Pfam" id="PF13529"/>
    </source>
</evidence>
<evidence type="ECO:0000313" key="4">
    <source>
        <dbReference type="Proteomes" id="UP000233398"/>
    </source>
</evidence>
<dbReference type="EMBL" id="PISP01000002">
    <property type="protein sequence ID" value="PKD43533.1"/>
    <property type="molecule type" value="Genomic_DNA"/>
</dbReference>
<comment type="caution">
    <text evidence="3">The sequence shown here is derived from an EMBL/GenBank/DDBJ whole genome shotgun (WGS) entry which is preliminary data.</text>
</comment>
<dbReference type="OrthoDB" id="9805906at2"/>
<evidence type="ECO:0000256" key="1">
    <source>
        <dbReference type="SAM" id="Phobius"/>
    </source>
</evidence>
<gene>
    <name evidence="3" type="ORF">CWD77_08150</name>
</gene>
<feature type="domain" description="Peptidase C39-like" evidence="2">
    <location>
        <begin position="3"/>
        <end position="190"/>
    </location>
</feature>
<keyword evidence="1" id="KW-0472">Membrane</keyword>
<dbReference type="Gene3D" id="3.90.70.10">
    <property type="entry name" value="Cysteine proteinases"/>
    <property type="match status" value="1"/>
</dbReference>
<accession>A0A2N0VH80</accession>
<proteinExistence type="predicted"/>
<dbReference type="RefSeq" id="WP_101073074.1">
    <property type="nucleotide sequence ID" value="NZ_PISP01000002.1"/>
</dbReference>
<name>A0A2N0VH80_9BACT</name>
<reference evidence="3 4" key="1">
    <citation type="submission" date="2017-11" db="EMBL/GenBank/DDBJ databases">
        <title>Rhodohalobacter 15182 sp. nov., isolated from a salt lake.</title>
        <authorList>
            <person name="Han S."/>
        </authorList>
    </citation>
    <scope>NUCLEOTIDE SEQUENCE [LARGE SCALE GENOMIC DNA]</scope>
    <source>
        <strain evidence="3 4">15182</strain>
    </source>
</reference>
<feature type="transmembrane region" description="Helical" evidence="1">
    <location>
        <begin position="209"/>
        <end position="227"/>
    </location>
</feature>
<keyword evidence="4" id="KW-1185">Reference proteome</keyword>
<evidence type="ECO:0000313" key="3">
    <source>
        <dbReference type="EMBL" id="PKD43533.1"/>
    </source>
</evidence>